<dbReference type="InterPro" id="IPR043750">
    <property type="entry name" value="DUF5695"/>
</dbReference>
<accession>C8VES0</accession>
<dbReference type="OrthoDB" id="2730619at2759"/>
<dbReference type="RefSeq" id="XP_681819.1">
    <property type="nucleotide sequence ID" value="XM_676727.1"/>
</dbReference>
<evidence type="ECO:0000313" key="3">
    <source>
        <dbReference type="Proteomes" id="UP000000560"/>
    </source>
</evidence>
<dbReference type="OMA" id="SEMPWDS"/>
<evidence type="ECO:0000313" key="2">
    <source>
        <dbReference type="EMBL" id="CBF80781.1"/>
    </source>
</evidence>
<protein>
    <submittedName>
        <fullName evidence="2">Uncharacterized protein</fullName>
    </submittedName>
</protein>
<dbReference type="Proteomes" id="UP000000560">
    <property type="component" value="Chromosome V"/>
</dbReference>
<sequence>MRVSAVAVFLTLTVAAQSQDTLGLSNGYRKVSTANFDLSLVQDAQILASLRPKGQDFDFSPSDFLQHRAGNEQYHVGDVNFRFTAAGDSSTWVDASSASSRQPVEDVPLTSALAEADLTDTLPDSFPLKVMRKWTDVDGDLGLSFTVTNAQNHSIELGSLGLPIEFNSIFYNYTAEEALDTCSLIDPYIGLGGGYVQVTPTRGTGPALVITPLGDTPFEAWNFLKEPTNGALPYHSQVFEGFYEWQTLSKAHAETEWADVEPWNEPTSKILAPGSSWTVGLRISLVKEGAWFNDSTDPFGRSPSVISYDRIADTQVDQDPRVWIAGLMDEGGSGAWLATLMKQSIQPEPEEISKLEQFIEDTLWSDIQVRDDQTGPTNTSADIYGVRKSVFFYEPSYAPRYDYDSSIDWRNWWSWNRADSYSIDGRAYNYVHVTAAYWAMYRVARAYPDLVSLHDWEWFLNQAYETVMRCYVQDESGYYYVGYALVGLMGETVWGELLNDLKREDQTEKAARLETVMQDRVDYWTSLPAPFGSEQAWDSTGQEGVYYWTRYFGDEGLVNKTINSILGYMPTVAHWGWNGNARRYWDNIYGGKLQRFERQIHHYGSGLNALPLLSHFRDNPQDTYLLHVGYGGMNGPLSNIDIDGFASASFHSWPDTLAWDGYSGDYGPNFLGLALGSAVYLVEDMKLGLVAYGGNFNRTSGSTAVVATRDAAKHRIFIGPISVYITIDAGAIEKFEYNTEQRTVSLTIATKSSSAPATSADAEAVVIWIDNLSGLGGYELVGEYTHERGGTKVSFGKQSEVTVVVRPG</sequence>
<keyword evidence="1" id="KW-0732">Signal</keyword>
<dbReference type="EMBL" id="BN001305">
    <property type="protein sequence ID" value="CBF80781.1"/>
    <property type="molecule type" value="Genomic_DNA"/>
</dbReference>
<gene>
    <name evidence="2" type="ORF">ANIA_08550</name>
</gene>
<organism evidence="2 3">
    <name type="scientific">Emericella nidulans (strain FGSC A4 / ATCC 38163 / CBS 112.46 / NRRL 194 / M139)</name>
    <name type="common">Aspergillus nidulans</name>
    <dbReference type="NCBI Taxonomy" id="227321"/>
    <lineage>
        <taxon>Eukaryota</taxon>
        <taxon>Fungi</taxon>
        <taxon>Dikarya</taxon>
        <taxon>Ascomycota</taxon>
        <taxon>Pezizomycotina</taxon>
        <taxon>Eurotiomycetes</taxon>
        <taxon>Eurotiomycetidae</taxon>
        <taxon>Eurotiales</taxon>
        <taxon>Aspergillaceae</taxon>
        <taxon>Aspergillus</taxon>
        <taxon>Aspergillus subgen. Nidulantes</taxon>
    </lineage>
</organism>
<proteinExistence type="predicted"/>
<reference evidence="3" key="1">
    <citation type="journal article" date="2005" name="Nature">
        <title>Sequencing of Aspergillus nidulans and comparative analysis with A. fumigatus and A. oryzae.</title>
        <authorList>
            <person name="Galagan J.E."/>
            <person name="Calvo S.E."/>
            <person name="Cuomo C."/>
            <person name="Ma L.J."/>
            <person name="Wortman J.R."/>
            <person name="Batzoglou S."/>
            <person name="Lee S.I."/>
            <person name="Basturkmen M."/>
            <person name="Spevak C.C."/>
            <person name="Clutterbuck J."/>
            <person name="Kapitonov V."/>
            <person name="Jurka J."/>
            <person name="Scazzocchio C."/>
            <person name="Farman M."/>
            <person name="Butler J."/>
            <person name="Purcell S."/>
            <person name="Harris S."/>
            <person name="Braus G.H."/>
            <person name="Draht O."/>
            <person name="Busch S."/>
            <person name="D'Enfert C."/>
            <person name="Bouchier C."/>
            <person name="Goldman G.H."/>
            <person name="Bell-Pedersen D."/>
            <person name="Griffiths-Jones S."/>
            <person name="Doonan J.H."/>
            <person name="Yu J."/>
            <person name="Vienken K."/>
            <person name="Pain A."/>
            <person name="Freitag M."/>
            <person name="Selker E.U."/>
            <person name="Archer D.B."/>
            <person name="Penalva M.A."/>
            <person name="Oakley B.R."/>
            <person name="Momany M."/>
            <person name="Tanaka T."/>
            <person name="Kumagai T."/>
            <person name="Asai K."/>
            <person name="Machida M."/>
            <person name="Nierman W.C."/>
            <person name="Denning D.W."/>
            <person name="Caddick M."/>
            <person name="Hynes M."/>
            <person name="Paoletti M."/>
            <person name="Fischer R."/>
            <person name="Miller B."/>
            <person name="Dyer P."/>
            <person name="Sachs M.S."/>
            <person name="Osmani S.A."/>
            <person name="Birren B.W."/>
        </authorList>
    </citation>
    <scope>NUCLEOTIDE SEQUENCE [LARGE SCALE GENOMIC DNA]</scope>
    <source>
        <strain evidence="3">FGSC A4 / ATCC 38163 / CBS 112.46 / NRRL 194 / M139</strain>
    </source>
</reference>
<name>Q5AT30_EMENI</name>
<dbReference type="HOGENOM" id="CLU_015362_0_0_1"/>
<dbReference type="eggNOG" id="ENOG502RMX9">
    <property type="taxonomic scope" value="Eukaryota"/>
</dbReference>
<feature type="chain" id="PRO_5010208612" evidence="1">
    <location>
        <begin position="19"/>
        <end position="808"/>
    </location>
</feature>
<evidence type="ECO:0000256" key="1">
    <source>
        <dbReference type="SAM" id="SignalP"/>
    </source>
</evidence>
<reference evidence="3" key="2">
    <citation type="journal article" date="2009" name="Fungal Genet. Biol.">
        <title>The 2008 update of the Aspergillus nidulans genome annotation: a community effort.</title>
        <authorList>
            <person name="Wortman J.R."/>
            <person name="Gilsenan J.M."/>
            <person name="Joardar V."/>
            <person name="Deegan J."/>
            <person name="Clutterbuck J."/>
            <person name="Andersen M.R."/>
            <person name="Archer D."/>
            <person name="Bencina M."/>
            <person name="Braus G."/>
            <person name="Coutinho P."/>
            <person name="von Dohren H."/>
            <person name="Doonan J."/>
            <person name="Driessen A.J."/>
            <person name="Durek P."/>
            <person name="Espeso E."/>
            <person name="Fekete E."/>
            <person name="Flipphi M."/>
            <person name="Estrada C.G."/>
            <person name="Geysens S."/>
            <person name="Goldman G."/>
            <person name="de Groot P.W."/>
            <person name="Hansen K."/>
            <person name="Harris S.D."/>
            <person name="Heinekamp T."/>
            <person name="Helmstaedt K."/>
            <person name="Henrissat B."/>
            <person name="Hofmann G."/>
            <person name="Homan T."/>
            <person name="Horio T."/>
            <person name="Horiuchi H."/>
            <person name="James S."/>
            <person name="Jones M."/>
            <person name="Karaffa L."/>
            <person name="Karanyi Z."/>
            <person name="Kato M."/>
            <person name="Keller N."/>
            <person name="Kelly D.E."/>
            <person name="Kiel J.A."/>
            <person name="Kim J.M."/>
            <person name="van der Klei I.J."/>
            <person name="Klis F.M."/>
            <person name="Kovalchuk A."/>
            <person name="Krasevec N."/>
            <person name="Kubicek C.P."/>
            <person name="Liu B."/>
            <person name="Maccabe A."/>
            <person name="Meyer V."/>
            <person name="Mirabito P."/>
            <person name="Miskei M."/>
            <person name="Mos M."/>
            <person name="Mullins J."/>
            <person name="Nelson D.R."/>
            <person name="Nielsen J."/>
            <person name="Oakley B.R."/>
            <person name="Osmani S.A."/>
            <person name="Pakula T."/>
            <person name="Paszewski A."/>
            <person name="Paulsen I."/>
            <person name="Pilsyk S."/>
            <person name="Pocsi I."/>
            <person name="Punt P.J."/>
            <person name="Ram A.F."/>
            <person name="Ren Q."/>
            <person name="Robellet X."/>
            <person name="Robson G."/>
            <person name="Seiboth B."/>
            <person name="van Solingen P."/>
            <person name="Specht T."/>
            <person name="Sun J."/>
            <person name="Taheri-Talesh N."/>
            <person name="Takeshita N."/>
            <person name="Ussery D."/>
            <person name="vanKuyk P.A."/>
            <person name="Visser H."/>
            <person name="van de Vondervoort P.J."/>
            <person name="de Vries R.P."/>
            <person name="Walton J."/>
            <person name="Xiang X."/>
            <person name="Xiong Y."/>
            <person name="Zeng A.P."/>
            <person name="Brandt B.W."/>
            <person name="Cornell M.J."/>
            <person name="van den Hondel C.A."/>
            <person name="Visser J."/>
            <person name="Oliver S.G."/>
            <person name="Turner G."/>
        </authorList>
    </citation>
    <scope>GENOME REANNOTATION</scope>
    <source>
        <strain evidence="3">FGSC A4 / ATCC 38163 / CBS 112.46 / NRRL 194 / M139</strain>
    </source>
</reference>
<dbReference type="Pfam" id="PF18951">
    <property type="entry name" value="DUF5695"/>
    <property type="match status" value="2"/>
</dbReference>
<dbReference type="GeneID" id="2868606"/>
<dbReference type="KEGG" id="ani:ANIA_08550"/>
<dbReference type="AlphaFoldDB" id="Q5AT30"/>
<keyword evidence="3" id="KW-1185">Reference proteome</keyword>
<accession>Q5AT30</accession>
<feature type="signal peptide" evidence="1">
    <location>
        <begin position="1"/>
        <end position="18"/>
    </location>
</feature>
<dbReference type="InParanoid" id="Q5AT30"/>